<dbReference type="GO" id="GO:0030215">
    <property type="term" value="F:semaphorin receptor binding"/>
    <property type="evidence" value="ECO:0007669"/>
    <property type="project" value="InterPro"/>
</dbReference>
<keyword evidence="1" id="KW-0325">Glycoprotein</keyword>
<dbReference type="InterPro" id="IPR001627">
    <property type="entry name" value="Semap_dom"/>
</dbReference>
<dbReference type="PANTHER" id="PTHR11036:SF145">
    <property type="entry name" value="SEMAPHORIN-4A ISOFORM X1-RELATED"/>
    <property type="match status" value="1"/>
</dbReference>
<protein>
    <recommendedName>
        <fullName evidence="3">Sema domain-containing protein</fullName>
    </recommendedName>
</protein>
<evidence type="ECO:0000259" key="3">
    <source>
        <dbReference type="PROSITE" id="PS51004"/>
    </source>
</evidence>
<organism evidence="4 5">
    <name type="scientific">Neolamprologus brichardi</name>
    <name type="common">Fairy cichlid</name>
    <name type="synonym">Lamprologus brichardi</name>
    <dbReference type="NCBI Taxonomy" id="32507"/>
    <lineage>
        <taxon>Eukaryota</taxon>
        <taxon>Metazoa</taxon>
        <taxon>Chordata</taxon>
        <taxon>Craniata</taxon>
        <taxon>Vertebrata</taxon>
        <taxon>Euteleostomi</taxon>
        <taxon>Actinopterygii</taxon>
        <taxon>Neopterygii</taxon>
        <taxon>Teleostei</taxon>
        <taxon>Neoteleostei</taxon>
        <taxon>Acanthomorphata</taxon>
        <taxon>Ovalentaria</taxon>
        <taxon>Cichlomorphae</taxon>
        <taxon>Cichliformes</taxon>
        <taxon>Cichlidae</taxon>
        <taxon>African cichlids</taxon>
        <taxon>Pseudocrenilabrinae</taxon>
        <taxon>Lamprologini</taxon>
        <taxon>Neolamprologus</taxon>
    </lineage>
</organism>
<dbReference type="GO" id="GO:0005886">
    <property type="term" value="C:plasma membrane"/>
    <property type="evidence" value="ECO:0007669"/>
    <property type="project" value="TreeGrafter"/>
</dbReference>
<dbReference type="GO" id="GO:0045499">
    <property type="term" value="F:chemorepellent activity"/>
    <property type="evidence" value="ECO:0007669"/>
    <property type="project" value="TreeGrafter"/>
</dbReference>
<dbReference type="InterPro" id="IPR015943">
    <property type="entry name" value="WD40/YVTN_repeat-like_dom_sf"/>
</dbReference>
<dbReference type="GO" id="GO:0001755">
    <property type="term" value="P:neural crest cell migration"/>
    <property type="evidence" value="ECO:0007669"/>
    <property type="project" value="TreeGrafter"/>
</dbReference>
<dbReference type="GeneTree" id="ENSGT00940000180617"/>
<dbReference type="PROSITE" id="PS51004">
    <property type="entry name" value="SEMA"/>
    <property type="match status" value="1"/>
</dbReference>
<dbReference type="InterPro" id="IPR036352">
    <property type="entry name" value="Semap_dom_sf"/>
</dbReference>
<dbReference type="Ensembl" id="ENSNBRT00000009204.1">
    <property type="protein sequence ID" value="ENSNBRP00000008945.1"/>
    <property type="gene ID" value="ENSNBRG00000006984.1"/>
</dbReference>
<dbReference type="Bgee" id="ENSNBRG00000006984">
    <property type="expression patterns" value="Expressed in zone of skin and 1 other cell type or tissue"/>
</dbReference>
<feature type="domain" description="Sema" evidence="3">
    <location>
        <begin position="47"/>
        <end position="193"/>
    </location>
</feature>
<dbReference type="InterPro" id="IPR027231">
    <property type="entry name" value="Semaphorin"/>
</dbReference>
<dbReference type="GO" id="GO:0071526">
    <property type="term" value="P:semaphorin-plexin signaling pathway"/>
    <property type="evidence" value="ECO:0007669"/>
    <property type="project" value="TreeGrafter"/>
</dbReference>
<dbReference type="Proteomes" id="UP000261580">
    <property type="component" value="Unassembled WGS sequence"/>
</dbReference>
<dbReference type="PANTHER" id="PTHR11036">
    <property type="entry name" value="SEMAPHORIN"/>
    <property type="match status" value="1"/>
</dbReference>
<dbReference type="AlphaFoldDB" id="A0A3Q4GI69"/>
<dbReference type="SUPFAM" id="SSF101912">
    <property type="entry name" value="Sema domain"/>
    <property type="match status" value="1"/>
</dbReference>
<evidence type="ECO:0000256" key="1">
    <source>
        <dbReference type="ARBA" id="ARBA00023180"/>
    </source>
</evidence>
<accession>A0A3Q4GI69</accession>
<reference evidence="4" key="1">
    <citation type="submission" date="2025-08" db="UniProtKB">
        <authorList>
            <consortium name="Ensembl"/>
        </authorList>
    </citation>
    <scope>IDENTIFICATION</scope>
</reference>
<dbReference type="GO" id="GO:0007411">
    <property type="term" value="P:axon guidance"/>
    <property type="evidence" value="ECO:0007669"/>
    <property type="project" value="TreeGrafter"/>
</dbReference>
<keyword evidence="5" id="KW-1185">Reference proteome</keyword>
<sequence>MLRSHLAFKSAETSKTCRTPAPDAWSCPPLNVIKLFELILPGLSDCSNNRINSELGSGLFKRPLLHFGHGDLHNATALLLSRDSSTLYVGAQNAILSLDVNQIRLCFKSFILFKATEESTGVRVGKEVMWRFYSVSVVLQNECPNFIHVLQPLNSTHLYTCGSYAYSPQEAYIVGSYMLSASIKSVNQMRKIL</sequence>
<dbReference type="GO" id="GO:0030335">
    <property type="term" value="P:positive regulation of cell migration"/>
    <property type="evidence" value="ECO:0007669"/>
    <property type="project" value="TreeGrafter"/>
</dbReference>
<reference evidence="4" key="2">
    <citation type="submission" date="2025-09" db="UniProtKB">
        <authorList>
            <consortium name="Ensembl"/>
        </authorList>
    </citation>
    <scope>IDENTIFICATION</scope>
</reference>
<dbReference type="STRING" id="32507.ENSNBRP00000008945"/>
<proteinExistence type="predicted"/>
<evidence type="ECO:0000256" key="2">
    <source>
        <dbReference type="PROSITE-ProRule" id="PRU00352"/>
    </source>
</evidence>
<evidence type="ECO:0000313" key="4">
    <source>
        <dbReference type="Ensembl" id="ENSNBRP00000008945.1"/>
    </source>
</evidence>
<name>A0A3Q4GI69_NEOBR</name>
<evidence type="ECO:0000313" key="5">
    <source>
        <dbReference type="Proteomes" id="UP000261580"/>
    </source>
</evidence>
<comment type="caution">
    <text evidence="2">Lacks conserved residue(s) required for the propagation of feature annotation.</text>
</comment>
<dbReference type="Gene3D" id="2.130.10.10">
    <property type="entry name" value="YVTN repeat-like/Quinoprotein amine dehydrogenase"/>
    <property type="match status" value="1"/>
</dbReference>